<dbReference type="GO" id="GO:0052621">
    <property type="term" value="F:diguanylate cyclase activity"/>
    <property type="evidence" value="ECO:0007669"/>
    <property type="project" value="UniProtKB-EC"/>
</dbReference>
<dbReference type="EMBL" id="CP012333">
    <property type="protein sequence ID" value="AKV02569.1"/>
    <property type="molecule type" value="Genomic_DNA"/>
</dbReference>
<feature type="domain" description="GGDEF" evidence="3">
    <location>
        <begin position="195"/>
        <end position="327"/>
    </location>
</feature>
<dbReference type="SUPFAM" id="SSF55781">
    <property type="entry name" value="GAF domain-like"/>
    <property type="match status" value="1"/>
</dbReference>
<dbReference type="InterPro" id="IPR043128">
    <property type="entry name" value="Rev_trsase/Diguanyl_cyclase"/>
</dbReference>
<dbReference type="SMART" id="SM00267">
    <property type="entry name" value="GGDEF"/>
    <property type="match status" value="1"/>
</dbReference>
<dbReference type="Proteomes" id="UP000064967">
    <property type="component" value="Chromosome"/>
</dbReference>
<evidence type="ECO:0000256" key="1">
    <source>
        <dbReference type="ARBA" id="ARBA00012528"/>
    </source>
</evidence>
<name>A0A0K1Q9Z9_9BACT</name>
<dbReference type="PANTHER" id="PTHR45138">
    <property type="entry name" value="REGULATORY COMPONENTS OF SENSORY TRANSDUCTION SYSTEM"/>
    <property type="match status" value="1"/>
</dbReference>
<dbReference type="Pfam" id="PF00990">
    <property type="entry name" value="GGDEF"/>
    <property type="match status" value="1"/>
</dbReference>
<dbReference type="Gene3D" id="3.30.70.270">
    <property type="match status" value="1"/>
</dbReference>
<evidence type="ECO:0000259" key="3">
    <source>
        <dbReference type="PROSITE" id="PS50887"/>
    </source>
</evidence>
<sequence>MDAQRALEVLLQLTAELTSDRPLEEFLKTVTDATLNLLAADHASIRLLDTSRTALLSGARSGAGETEPPADFKRGEGVGGWVVEQGQPARIDDVEFDSRWVSVDASYKVCSLMAEPLWSSGEVIGVLSVTSSRRAAFREEEQLLLRLLANCSAPPIERARLRRLAMFDDITMAFNHRYLTPRLVEEMERASRSSGDVSLLYMDLDHFKMVNDIHGHAVGDGVLRMFADRVRKAVRRVDVLVRRGGEEFVLIMPQTGATQAHATGARIQQTLNAEPFEIDMARLRQTVSIGVATWDKRETPDQLENRADEAMYEAKRLGRNRVVVATPKI</sequence>
<dbReference type="PROSITE" id="PS50887">
    <property type="entry name" value="GGDEF"/>
    <property type="match status" value="1"/>
</dbReference>
<evidence type="ECO:0000313" key="5">
    <source>
        <dbReference type="Proteomes" id="UP000064967"/>
    </source>
</evidence>
<organism evidence="4 5">
    <name type="scientific">Labilithrix luteola</name>
    <dbReference type="NCBI Taxonomy" id="1391654"/>
    <lineage>
        <taxon>Bacteria</taxon>
        <taxon>Pseudomonadati</taxon>
        <taxon>Myxococcota</taxon>
        <taxon>Polyangia</taxon>
        <taxon>Polyangiales</taxon>
        <taxon>Labilitrichaceae</taxon>
        <taxon>Labilithrix</taxon>
    </lineage>
</organism>
<dbReference type="STRING" id="1391654.AKJ09_09232"/>
<accession>A0A0K1Q9Z9</accession>
<dbReference type="InterPro" id="IPR003018">
    <property type="entry name" value="GAF"/>
</dbReference>
<dbReference type="InterPro" id="IPR029787">
    <property type="entry name" value="Nucleotide_cyclase"/>
</dbReference>
<dbReference type="FunFam" id="3.30.70.270:FF:000001">
    <property type="entry name" value="Diguanylate cyclase domain protein"/>
    <property type="match status" value="1"/>
</dbReference>
<dbReference type="InterPro" id="IPR050469">
    <property type="entry name" value="Diguanylate_Cyclase"/>
</dbReference>
<evidence type="ECO:0000313" key="4">
    <source>
        <dbReference type="EMBL" id="AKV02569.1"/>
    </source>
</evidence>
<dbReference type="RefSeq" id="WP_146653471.1">
    <property type="nucleotide sequence ID" value="NZ_CP012333.1"/>
</dbReference>
<dbReference type="SUPFAM" id="SSF55073">
    <property type="entry name" value="Nucleotide cyclase"/>
    <property type="match status" value="1"/>
</dbReference>
<dbReference type="Gene3D" id="3.30.450.40">
    <property type="match status" value="1"/>
</dbReference>
<dbReference type="PANTHER" id="PTHR45138:SF9">
    <property type="entry name" value="DIGUANYLATE CYCLASE DGCM-RELATED"/>
    <property type="match status" value="1"/>
</dbReference>
<dbReference type="InterPro" id="IPR000160">
    <property type="entry name" value="GGDEF_dom"/>
</dbReference>
<reference evidence="4 5" key="1">
    <citation type="submission" date="2015-08" db="EMBL/GenBank/DDBJ databases">
        <authorList>
            <person name="Babu N.S."/>
            <person name="Beckwith C.J."/>
            <person name="Beseler K.G."/>
            <person name="Brison A."/>
            <person name="Carone J.V."/>
            <person name="Caskin T.P."/>
            <person name="Diamond M."/>
            <person name="Durham M.E."/>
            <person name="Foxe J.M."/>
            <person name="Go M."/>
            <person name="Henderson B.A."/>
            <person name="Jones I.B."/>
            <person name="McGettigan J.A."/>
            <person name="Micheletti S.J."/>
            <person name="Nasrallah M.E."/>
            <person name="Ortiz D."/>
            <person name="Piller C.R."/>
            <person name="Privatt S.R."/>
            <person name="Schneider S.L."/>
            <person name="Sharp S."/>
            <person name="Smith T.C."/>
            <person name="Stanton J.D."/>
            <person name="Ullery H.E."/>
            <person name="Wilson R.J."/>
            <person name="Serrano M.G."/>
            <person name="Buck G."/>
            <person name="Lee V."/>
            <person name="Wang Y."/>
            <person name="Carvalho R."/>
            <person name="Voegtly L."/>
            <person name="Shi R."/>
            <person name="Duckworth R."/>
            <person name="Johnson A."/>
            <person name="Loviza R."/>
            <person name="Walstead R."/>
            <person name="Shah Z."/>
            <person name="Kiflezghi M."/>
            <person name="Wade K."/>
            <person name="Ball S.L."/>
            <person name="Bradley K.W."/>
            <person name="Asai D.J."/>
            <person name="Bowman C.A."/>
            <person name="Russell D.A."/>
            <person name="Pope W.H."/>
            <person name="Jacobs-Sera D."/>
            <person name="Hendrix R.W."/>
            <person name="Hatfull G.F."/>
        </authorList>
    </citation>
    <scope>NUCLEOTIDE SEQUENCE [LARGE SCALE GENOMIC DNA]</scope>
    <source>
        <strain evidence="4 5">DSM 27648</strain>
    </source>
</reference>
<dbReference type="KEGG" id="llu:AKJ09_09232"/>
<dbReference type="CDD" id="cd01949">
    <property type="entry name" value="GGDEF"/>
    <property type="match status" value="1"/>
</dbReference>
<dbReference type="NCBIfam" id="TIGR00254">
    <property type="entry name" value="GGDEF"/>
    <property type="match status" value="1"/>
</dbReference>
<dbReference type="OrthoDB" id="9759607at2"/>
<protein>
    <recommendedName>
        <fullName evidence="1">diguanylate cyclase</fullName>
        <ecNumber evidence="1">2.7.7.65</ecNumber>
    </recommendedName>
</protein>
<dbReference type="Pfam" id="PF13185">
    <property type="entry name" value="GAF_2"/>
    <property type="match status" value="1"/>
</dbReference>
<dbReference type="InterPro" id="IPR029016">
    <property type="entry name" value="GAF-like_dom_sf"/>
</dbReference>
<gene>
    <name evidence="4" type="ORF">AKJ09_09232</name>
</gene>
<comment type="catalytic activity">
    <reaction evidence="2">
        <text>2 GTP = 3',3'-c-di-GMP + 2 diphosphate</text>
        <dbReference type="Rhea" id="RHEA:24898"/>
        <dbReference type="ChEBI" id="CHEBI:33019"/>
        <dbReference type="ChEBI" id="CHEBI:37565"/>
        <dbReference type="ChEBI" id="CHEBI:58805"/>
        <dbReference type="EC" id="2.7.7.65"/>
    </reaction>
</comment>
<keyword evidence="5" id="KW-1185">Reference proteome</keyword>
<dbReference type="AlphaFoldDB" id="A0A0K1Q9Z9"/>
<dbReference type="SMART" id="SM00065">
    <property type="entry name" value="GAF"/>
    <property type="match status" value="1"/>
</dbReference>
<dbReference type="EC" id="2.7.7.65" evidence="1"/>
<evidence type="ECO:0000256" key="2">
    <source>
        <dbReference type="ARBA" id="ARBA00034247"/>
    </source>
</evidence>
<proteinExistence type="predicted"/>